<sequence length="150" mass="16849">MEGHPRQVEKKRYLIILYIHHDNQLPNSSSKHCSSRDVLNSKELSPLEKVLQSTSYDTYANSSPTNCIRRCLGGCNYCQDNKTSGIVQLIVYADVLEVVITARTTKLLESTAETCLPNVIERIQEKTFETSTYKTGAVLLVGRPRLACPM</sequence>
<reference evidence="1 2" key="1">
    <citation type="journal article" date="2024" name="BMC Genomics">
        <title>De novo assembly and annotation of Popillia japonica's genome with initial clues to its potential as an invasive pest.</title>
        <authorList>
            <person name="Cucini C."/>
            <person name="Boschi S."/>
            <person name="Funari R."/>
            <person name="Cardaioli E."/>
            <person name="Iannotti N."/>
            <person name="Marturano G."/>
            <person name="Paoli F."/>
            <person name="Bruttini M."/>
            <person name="Carapelli A."/>
            <person name="Frati F."/>
            <person name="Nardi F."/>
        </authorList>
    </citation>
    <scope>NUCLEOTIDE SEQUENCE [LARGE SCALE GENOMIC DNA]</scope>
    <source>
        <strain evidence="1">DMR45628</strain>
    </source>
</reference>
<keyword evidence="2" id="KW-1185">Reference proteome</keyword>
<dbReference type="AlphaFoldDB" id="A0AAW1M0R1"/>
<protein>
    <submittedName>
        <fullName evidence="1">Uncharacterized protein</fullName>
    </submittedName>
</protein>
<dbReference type="Proteomes" id="UP001458880">
    <property type="component" value="Unassembled WGS sequence"/>
</dbReference>
<evidence type="ECO:0000313" key="1">
    <source>
        <dbReference type="EMBL" id="KAK9739643.1"/>
    </source>
</evidence>
<accession>A0AAW1M0R1</accession>
<proteinExistence type="predicted"/>
<gene>
    <name evidence="1" type="ORF">QE152_g8822</name>
</gene>
<comment type="caution">
    <text evidence="1">The sequence shown here is derived from an EMBL/GenBank/DDBJ whole genome shotgun (WGS) entry which is preliminary data.</text>
</comment>
<dbReference type="EMBL" id="JASPKY010000072">
    <property type="protein sequence ID" value="KAK9739643.1"/>
    <property type="molecule type" value="Genomic_DNA"/>
</dbReference>
<name>A0AAW1M0R1_POPJA</name>
<organism evidence="1 2">
    <name type="scientific">Popillia japonica</name>
    <name type="common">Japanese beetle</name>
    <dbReference type="NCBI Taxonomy" id="7064"/>
    <lineage>
        <taxon>Eukaryota</taxon>
        <taxon>Metazoa</taxon>
        <taxon>Ecdysozoa</taxon>
        <taxon>Arthropoda</taxon>
        <taxon>Hexapoda</taxon>
        <taxon>Insecta</taxon>
        <taxon>Pterygota</taxon>
        <taxon>Neoptera</taxon>
        <taxon>Endopterygota</taxon>
        <taxon>Coleoptera</taxon>
        <taxon>Polyphaga</taxon>
        <taxon>Scarabaeiformia</taxon>
        <taxon>Scarabaeidae</taxon>
        <taxon>Rutelinae</taxon>
        <taxon>Popillia</taxon>
    </lineage>
</organism>
<evidence type="ECO:0000313" key="2">
    <source>
        <dbReference type="Proteomes" id="UP001458880"/>
    </source>
</evidence>